<feature type="repeat" description="WD" evidence="3">
    <location>
        <begin position="918"/>
        <end position="959"/>
    </location>
</feature>
<dbReference type="InterPro" id="IPR019775">
    <property type="entry name" value="WD40_repeat_CS"/>
</dbReference>
<dbReference type="EMBL" id="FOUB01000026">
    <property type="protein sequence ID" value="SFM37788.1"/>
    <property type="molecule type" value="Genomic_DNA"/>
</dbReference>
<keyword evidence="7" id="KW-1185">Reference proteome</keyword>
<feature type="repeat" description="WD" evidence="3">
    <location>
        <begin position="875"/>
        <end position="916"/>
    </location>
</feature>
<proteinExistence type="predicted"/>
<feature type="region of interest" description="Disordered" evidence="4">
    <location>
        <begin position="1"/>
        <end position="25"/>
    </location>
</feature>
<evidence type="ECO:0000313" key="6">
    <source>
        <dbReference type="EMBL" id="SFM37788.1"/>
    </source>
</evidence>
<feature type="repeat" description="WD" evidence="3">
    <location>
        <begin position="1090"/>
        <end position="1121"/>
    </location>
</feature>
<name>A0A1I4QCJ7_9PROT</name>
<dbReference type="Gene3D" id="2.130.10.10">
    <property type="entry name" value="YVTN repeat-like/Quinoprotein amine dehydrogenase"/>
    <property type="match status" value="5"/>
</dbReference>
<dbReference type="OrthoDB" id="135039at2"/>
<dbReference type="CDD" id="cd00200">
    <property type="entry name" value="WD40"/>
    <property type="match status" value="1"/>
</dbReference>
<organism evidence="6 7">
    <name type="scientific">Nitrosomonas communis</name>
    <dbReference type="NCBI Taxonomy" id="44574"/>
    <lineage>
        <taxon>Bacteria</taxon>
        <taxon>Pseudomonadati</taxon>
        <taxon>Pseudomonadota</taxon>
        <taxon>Betaproteobacteria</taxon>
        <taxon>Nitrosomonadales</taxon>
        <taxon>Nitrosomonadaceae</taxon>
        <taxon>Nitrosomonas</taxon>
    </lineage>
</organism>
<dbReference type="RefSeq" id="WP_083398449.1">
    <property type="nucleotide sequence ID" value="NZ_FOUB01000026.1"/>
</dbReference>
<evidence type="ECO:0000313" key="7">
    <source>
        <dbReference type="Proteomes" id="UP000183287"/>
    </source>
</evidence>
<keyword evidence="1 3" id="KW-0853">WD repeat</keyword>
<feature type="repeat" description="WD" evidence="3">
    <location>
        <begin position="961"/>
        <end position="1002"/>
    </location>
</feature>
<feature type="repeat" description="WD" evidence="3">
    <location>
        <begin position="832"/>
        <end position="873"/>
    </location>
</feature>
<dbReference type="PANTHER" id="PTHR19848">
    <property type="entry name" value="WD40 REPEAT PROTEIN"/>
    <property type="match status" value="1"/>
</dbReference>
<feature type="repeat" description="WD" evidence="3">
    <location>
        <begin position="1047"/>
        <end position="1083"/>
    </location>
</feature>
<feature type="repeat" description="WD" evidence="3">
    <location>
        <begin position="617"/>
        <end position="658"/>
    </location>
</feature>
<evidence type="ECO:0000256" key="3">
    <source>
        <dbReference type="PROSITE-ProRule" id="PRU00221"/>
    </source>
</evidence>
<keyword evidence="2" id="KW-0677">Repeat</keyword>
<dbReference type="InterPro" id="IPR020472">
    <property type="entry name" value="WD40_PAC1"/>
</dbReference>
<feature type="repeat" description="WD" evidence="3">
    <location>
        <begin position="1004"/>
        <end position="1045"/>
    </location>
</feature>
<sequence length="1175" mass="129285">MNTPHTPSPSNVPKSASNSGDSKTGIMLTTQSPWPGLAAYSENASSFFFGRKEEAAELLRMIRLAPLTVLYGKSGLGKTSLLQAGLYPLLRADHYFPVHLRLDFAPSALLSPLEQTMHKLQDALTEVGAEYPAPAKDESLWQYLHRRDLEIWSRDNYLLIPVLVFDQFEEIFSQGEKTPDQIEHTLNALADLIENRIPSELTIGDAGRRALSELTLQAQRYRIVLSFREDFLPEIEGWQGRVPSLLRNRLRLLPMFRERAIDAVMAAGAAVLAPGVAEPLVDFVGNLDSTTSGLLPVIEPVLLSLCCYQLNQRRSPEGKIDIALLREAGQDILQDFYNQALAGMPAAVSEFIETHLIQGNRYRSSYPVEQALQDGFLTREQLSLLANKHRLLRIDQQSGINRVELIHDRLVSVVSQARDERLRQAELQRLRAEEDAQRRRMALETALEKQAAAEALAAERLRATERALADAARLRKQARQLQGALFTVIILAGVAGYGLYHANFEKKERKLAQREAVSLRLVSESLDISNGTRPGGDERALLQLLAAKQIASGNKKVDAALITTLNRKSNTRKIWNTGTSVSAIAFSPDGMRLLSAGDNGVLRGWDVQTGQLLDEPMAISEKGVISIAFSPDGKRLATGNTDGTLRLWDIETGQPIGNKLDGLPSNEPIYSIAFSLDGNQLITLSKSMFRLWNLQTGESMSESLLGHDDAMRSAAFFPDGSLVVWGGDDKTLRLWDVQTKKLIQVLSGHIGAITSVAFSPDGARLVSGSEDKTLRLWNTRTGQLIGEPMRGHESTVVSVAFSPDGKRIASVSRDATLRLWDASNIQLIDVPLQGHEDMVTSVAFSPDGNRILSASDDKTLRLWDASTGQPIGEPMKGHEGTLNGAVFTPDGARIVSAASDKTLRLWDAVNGKQMGHPWYGHEDGVETVAISPDGMRVASGGKDNTVRVWNAQTGQQIGQPMRGHEEMVRSVAFSPDGTFIVSASYDHTLQRWDVNSHQPVGDPMREHKGPVVNAAYSPDGQYIVSGSKDKTVRLWDAYTGQPVGEPLLGHEARVNSVAFSPDSRRIISGGHDMMLRLWDVNNGLPMGDPMPGHLGWVSSAVFSPDGMRIASGSADKTVRLWPATVTWSEILCNKLTRNMSQTEWHEWISPEIKYRKQCPDLPVPEDKISSDGTSQ</sequence>
<protein>
    <submittedName>
        <fullName evidence="6">WD40 repeat</fullName>
    </submittedName>
</protein>
<dbReference type="Proteomes" id="UP000183287">
    <property type="component" value="Unassembled WGS sequence"/>
</dbReference>
<dbReference type="SUPFAM" id="SSF52540">
    <property type="entry name" value="P-loop containing nucleoside triphosphate hydrolases"/>
    <property type="match status" value="1"/>
</dbReference>
<dbReference type="Pfam" id="PF20703">
    <property type="entry name" value="nSTAND1"/>
    <property type="match status" value="1"/>
</dbReference>
<dbReference type="PROSITE" id="PS50082">
    <property type="entry name" value="WD_REPEATS_2"/>
    <property type="match status" value="12"/>
</dbReference>
<dbReference type="SMART" id="SM00320">
    <property type="entry name" value="WD40"/>
    <property type="match status" value="13"/>
</dbReference>
<dbReference type="InterPro" id="IPR027417">
    <property type="entry name" value="P-loop_NTPase"/>
</dbReference>
<reference evidence="7" key="1">
    <citation type="submission" date="2016-10" db="EMBL/GenBank/DDBJ databases">
        <authorList>
            <person name="Varghese N."/>
            <person name="Submissions S."/>
        </authorList>
    </citation>
    <scope>NUCLEOTIDE SEQUENCE [LARGE SCALE GENOMIC DNA]</scope>
    <source>
        <strain evidence="7">Nm44</strain>
    </source>
</reference>
<dbReference type="PROSITE" id="PS00678">
    <property type="entry name" value="WD_REPEATS_1"/>
    <property type="match status" value="7"/>
</dbReference>
<feature type="repeat" description="WD" evidence="3">
    <location>
        <begin position="789"/>
        <end position="830"/>
    </location>
</feature>
<feature type="repeat" description="WD" evidence="3">
    <location>
        <begin position="581"/>
        <end position="615"/>
    </location>
</feature>
<gene>
    <name evidence="6" type="ORF">SAMN05421863_10265</name>
</gene>
<evidence type="ECO:0000256" key="1">
    <source>
        <dbReference type="ARBA" id="ARBA00022574"/>
    </source>
</evidence>
<feature type="domain" description="Novel STAND NTPase 1" evidence="5">
    <location>
        <begin position="33"/>
        <end position="419"/>
    </location>
</feature>
<feature type="repeat" description="WD" evidence="3">
    <location>
        <begin position="746"/>
        <end position="787"/>
    </location>
</feature>
<dbReference type="PROSITE" id="PS50294">
    <property type="entry name" value="WD_REPEATS_REGION"/>
    <property type="match status" value="12"/>
</dbReference>
<dbReference type="PANTHER" id="PTHR19848:SF8">
    <property type="entry name" value="F-BOX AND WD REPEAT DOMAIN CONTAINING 7"/>
    <property type="match status" value="1"/>
</dbReference>
<dbReference type="InterPro" id="IPR049052">
    <property type="entry name" value="nSTAND1"/>
</dbReference>
<dbReference type="InterPro" id="IPR036322">
    <property type="entry name" value="WD40_repeat_dom_sf"/>
</dbReference>
<dbReference type="PRINTS" id="PR00320">
    <property type="entry name" value="GPROTEINBRPT"/>
</dbReference>
<accession>A0A1I4QCJ7</accession>
<evidence type="ECO:0000256" key="4">
    <source>
        <dbReference type="SAM" id="MobiDB-lite"/>
    </source>
</evidence>
<dbReference type="InterPro" id="IPR015943">
    <property type="entry name" value="WD40/YVTN_repeat-like_dom_sf"/>
</dbReference>
<evidence type="ECO:0000256" key="2">
    <source>
        <dbReference type="ARBA" id="ARBA00022737"/>
    </source>
</evidence>
<dbReference type="AlphaFoldDB" id="A0A1I4QCJ7"/>
<dbReference type="InterPro" id="IPR001680">
    <property type="entry name" value="WD40_rpt"/>
</dbReference>
<dbReference type="Pfam" id="PF00400">
    <property type="entry name" value="WD40"/>
    <property type="match status" value="12"/>
</dbReference>
<evidence type="ECO:0000259" key="5">
    <source>
        <dbReference type="Pfam" id="PF20703"/>
    </source>
</evidence>
<dbReference type="Gene3D" id="3.40.50.300">
    <property type="entry name" value="P-loop containing nucleotide triphosphate hydrolases"/>
    <property type="match status" value="1"/>
</dbReference>
<feature type="repeat" description="WD" evidence="3">
    <location>
        <begin position="704"/>
        <end position="745"/>
    </location>
</feature>
<dbReference type="SUPFAM" id="SSF50978">
    <property type="entry name" value="WD40 repeat-like"/>
    <property type="match status" value="2"/>
</dbReference>